<evidence type="ECO:0000259" key="4">
    <source>
        <dbReference type="Pfam" id="PF08558"/>
    </source>
</evidence>
<dbReference type="Gene3D" id="1.10.246.220">
    <property type="match status" value="1"/>
</dbReference>
<dbReference type="STRING" id="1348612.A0A397JPM5"/>
<dbReference type="InterPro" id="IPR013867">
    <property type="entry name" value="Telomere_rpt-bd_fac_dimer_dom"/>
</dbReference>
<dbReference type="PANTHER" id="PTHR47807:SF1">
    <property type="entry name" value="PROTEIN TBF1"/>
    <property type="match status" value="1"/>
</dbReference>
<keyword evidence="1" id="KW-0238">DNA-binding</keyword>
<dbReference type="SUPFAM" id="SSF46689">
    <property type="entry name" value="Homeodomain-like"/>
    <property type="match status" value="1"/>
</dbReference>
<reference evidence="5 6" key="1">
    <citation type="submission" date="2018-08" db="EMBL/GenBank/DDBJ databases">
        <title>Genome and evolution of the arbuscular mycorrhizal fungus Diversispora epigaea (formerly Glomus versiforme) and its bacterial endosymbionts.</title>
        <authorList>
            <person name="Sun X."/>
            <person name="Fei Z."/>
            <person name="Harrison M."/>
        </authorList>
    </citation>
    <scope>NUCLEOTIDE SEQUENCE [LARGE SCALE GENOMIC DNA]</scope>
    <source>
        <strain evidence="5 6">IT104</strain>
    </source>
</reference>
<dbReference type="InterPro" id="IPR009057">
    <property type="entry name" value="Homeodomain-like_sf"/>
</dbReference>
<accession>A0A397JPM5</accession>
<gene>
    <name evidence="5" type="ORF">Glove_9g106</name>
</gene>
<feature type="compositionally biased region" description="Polar residues" evidence="3">
    <location>
        <begin position="438"/>
        <end position="448"/>
    </location>
</feature>
<proteinExistence type="predicted"/>
<keyword evidence="6" id="KW-1185">Reference proteome</keyword>
<dbReference type="InterPro" id="IPR052833">
    <property type="entry name" value="Telomeric_DNA-bd_trans-reg"/>
</dbReference>
<sequence>MNNSFFLSPKTNSYSQTHRIQAMSPPSPFYNAPLTHIYCLDPIAYDAYRSRLTYFKCIELEADELRLEEAQRLAEANWNKFETVKLNLLTEDAFIEPAKFPPYTRVHVEDTVKRCNIATFCNLIFDRNNPNLDLLMEAERTLFYYVMSKEDLQIHSRLAWKIGLELKTQQYIQAIRLNSRENQLAYYFSRITEQPPEHIEEYIKRREMMANTDPRILAENFPWRSFLREIFNLIHIIADTLAPPKITESAKTILINTVNSQNSTRTSLVQNMTSPVDLTQDEDGDFLMDEEPRNENTSTNARRYFVPFNKYENSSERDLNCAIDNIGIVPLGGNINSNDATNNGILVSDPVVASTSAAATSLLSVNGGSASVNGGATSVNASIINVPMSPMRLIPTVLITDPPPFDDDSENNENEEGDTSESDDPDDTGISYDKKSTSRSFQKSRSEWSQNELNALIEGMKEFGTGWAQIKYKYSNVLSKRTQVHLKDKARSEKERRIKSNYPLGIFELVKTHHKFKKPESLPAEIYEM</sequence>
<feature type="compositionally biased region" description="Acidic residues" evidence="3">
    <location>
        <begin position="404"/>
        <end position="427"/>
    </location>
</feature>
<dbReference type="CDD" id="cd11660">
    <property type="entry name" value="SANT_TRF"/>
    <property type="match status" value="1"/>
</dbReference>
<evidence type="ECO:0000256" key="1">
    <source>
        <dbReference type="ARBA" id="ARBA00023125"/>
    </source>
</evidence>
<organism evidence="5 6">
    <name type="scientific">Diversispora epigaea</name>
    <dbReference type="NCBI Taxonomy" id="1348612"/>
    <lineage>
        <taxon>Eukaryota</taxon>
        <taxon>Fungi</taxon>
        <taxon>Fungi incertae sedis</taxon>
        <taxon>Mucoromycota</taxon>
        <taxon>Glomeromycotina</taxon>
        <taxon>Glomeromycetes</taxon>
        <taxon>Diversisporales</taxon>
        <taxon>Diversisporaceae</taxon>
        <taxon>Diversispora</taxon>
    </lineage>
</organism>
<dbReference type="Proteomes" id="UP000266861">
    <property type="component" value="Unassembled WGS sequence"/>
</dbReference>
<feature type="domain" description="Telomere repeat-binding factor dimerisation" evidence="4">
    <location>
        <begin position="81"/>
        <end position="243"/>
    </location>
</feature>
<dbReference type="PANTHER" id="PTHR47807">
    <property type="entry name" value="PROTEIN TBF1"/>
    <property type="match status" value="1"/>
</dbReference>
<name>A0A397JPM5_9GLOM</name>
<evidence type="ECO:0000256" key="3">
    <source>
        <dbReference type="SAM" id="MobiDB-lite"/>
    </source>
</evidence>
<protein>
    <recommendedName>
        <fullName evidence="4">Telomere repeat-binding factor dimerisation domain-containing protein</fullName>
    </recommendedName>
</protein>
<comment type="caution">
    <text evidence="5">The sequence shown here is derived from an EMBL/GenBank/DDBJ whole genome shotgun (WGS) entry which is preliminary data.</text>
</comment>
<dbReference type="Pfam" id="PF08558">
    <property type="entry name" value="TRF"/>
    <property type="match status" value="1"/>
</dbReference>
<evidence type="ECO:0000313" key="6">
    <source>
        <dbReference type="Proteomes" id="UP000266861"/>
    </source>
</evidence>
<evidence type="ECO:0000256" key="2">
    <source>
        <dbReference type="ARBA" id="ARBA00023242"/>
    </source>
</evidence>
<evidence type="ECO:0000313" key="5">
    <source>
        <dbReference type="EMBL" id="RHZ89881.1"/>
    </source>
</evidence>
<dbReference type="OrthoDB" id="3366990at2759"/>
<dbReference type="GO" id="GO:0042803">
    <property type="term" value="F:protein homodimerization activity"/>
    <property type="evidence" value="ECO:0007669"/>
    <property type="project" value="InterPro"/>
</dbReference>
<dbReference type="GO" id="GO:0003691">
    <property type="term" value="F:double-stranded telomeric DNA binding"/>
    <property type="evidence" value="ECO:0007669"/>
    <property type="project" value="TreeGrafter"/>
</dbReference>
<feature type="region of interest" description="Disordered" evidence="3">
    <location>
        <begin position="396"/>
        <end position="448"/>
    </location>
</feature>
<keyword evidence="2" id="KW-0539">Nucleus</keyword>
<dbReference type="GO" id="GO:0010833">
    <property type="term" value="P:telomere maintenance via telomere lengthening"/>
    <property type="evidence" value="ECO:0007669"/>
    <property type="project" value="TreeGrafter"/>
</dbReference>
<dbReference type="EMBL" id="PQFF01000007">
    <property type="protein sequence ID" value="RHZ89881.1"/>
    <property type="molecule type" value="Genomic_DNA"/>
</dbReference>
<dbReference type="AlphaFoldDB" id="A0A397JPM5"/>